<dbReference type="AlphaFoldDB" id="A0A7J6UI26"/>
<dbReference type="EMBL" id="JABANO010003366">
    <property type="protein sequence ID" value="KAF4756865.1"/>
    <property type="molecule type" value="Genomic_DNA"/>
</dbReference>
<keyword evidence="1" id="KW-0732">Signal</keyword>
<name>A0A7J6UI26_PEROL</name>
<feature type="chain" id="PRO_5029770661" evidence="1">
    <location>
        <begin position="22"/>
        <end position="522"/>
    </location>
</feature>
<accession>A0A7J6UI26</accession>
<feature type="non-terminal residue" evidence="2">
    <location>
        <position position="1"/>
    </location>
</feature>
<protein>
    <submittedName>
        <fullName evidence="2">Uncharacterized protein</fullName>
    </submittedName>
</protein>
<evidence type="ECO:0000256" key="1">
    <source>
        <dbReference type="SAM" id="SignalP"/>
    </source>
</evidence>
<feature type="signal peptide" evidence="1">
    <location>
        <begin position="1"/>
        <end position="21"/>
    </location>
</feature>
<proteinExistence type="predicted"/>
<sequence length="522" mass="59298">MYFPRFTLVAVVAALLTETSAVRLHRKGKGGGDTKPNGPLIMSGFVRRVGPRLMQVNSLRPYGQPITTKLPYEPWPYDHRYIGMTAREVITKFKVAAFPLKNFPEILLDAKVDEIYQKSAKMQLKSCINAMQLLQKGKYDKVRTIRSEDYYKPPKRPRFFQRLNRMRRSTKLGIKRNGLKRISGLTGKTRDDGSWFDSAMLVATLPILACLSAASPTTVRVNIVVTTQVPSVEVFVRAIDAQTLDEGPPWEWLGKVQQQRFSSASGFGSVKKQMVRYSLPSSSTLRIQSLWDNSNNGASNITEVEYHPKHRDVILSSTQRKDTLNLAVGKHDLVDNDNGEVLEWWPLNGTATTVLGNTDHSDQLFRAHFGVEDLGVKVRAWLEECKDHEFICARPDRNFVMAKLILKESMWSAAQQEIVDRALQDSRVAHSKYPRFTNNGYKRSKVSFALRKDITAWYASNRQTARPEEMPLVSGGVAAAESDTWMLSLPDDLHARVRRECMASLYKWIRRSHVLEFTALYG</sequence>
<organism evidence="2 3">
    <name type="scientific">Perkinsus olseni</name>
    <name type="common">Perkinsus atlanticus</name>
    <dbReference type="NCBI Taxonomy" id="32597"/>
    <lineage>
        <taxon>Eukaryota</taxon>
        <taxon>Sar</taxon>
        <taxon>Alveolata</taxon>
        <taxon>Perkinsozoa</taxon>
        <taxon>Perkinsea</taxon>
        <taxon>Perkinsida</taxon>
        <taxon>Perkinsidae</taxon>
        <taxon>Perkinsus</taxon>
    </lineage>
</organism>
<evidence type="ECO:0000313" key="2">
    <source>
        <dbReference type="EMBL" id="KAF4756865.1"/>
    </source>
</evidence>
<gene>
    <name evidence="2" type="ORF">FOZ63_015055</name>
</gene>
<dbReference type="Proteomes" id="UP000553632">
    <property type="component" value="Unassembled WGS sequence"/>
</dbReference>
<keyword evidence="3" id="KW-1185">Reference proteome</keyword>
<evidence type="ECO:0000313" key="3">
    <source>
        <dbReference type="Proteomes" id="UP000553632"/>
    </source>
</evidence>
<reference evidence="2 3" key="1">
    <citation type="submission" date="2020-04" db="EMBL/GenBank/DDBJ databases">
        <title>Perkinsus olseni comparative genomics.</title>
        <authorList>
            <person name="Bogema D.R."/>
        </authorList>
    </citation>
    <scope>NUCLEOTIDE SEQUENCE [LARGE SCALE GENOMIC DNA]</scope>
    <source>
        <strain evidence="2 3">ATCC PRA-207</strain>
    </source>
</reference>
<comment type="caution">
    <text evidence="2">The sequence shown here is derived from an EMBL/GenBank/DDBJ whole genome shotgun (WGS) entry which is preliminary data.</text>
</comment>